<keyword evidence="1" id="KW-0808">Transferase</keyword>
<protein>
    <submittedName>
        <fullName evidence="2">Cytidylate kinase</fullName>
        <ecNumber evidence="1">2.7.4.25</ecNumber>
    </submittedName>
</protein>
<evidence type="ECO:0000313" key="2">
    <source>
        <dbReference type="EMBL" id="SHE44627.1"/>
    </source>
</evidence>
<dbReference type="EC" id="2.7.4.25" evidence="1"/>
<dbReference type="EMBL" id="CP014223">
    <property type="protein sequence ID" value="AMJ40341.1"/>
    <property type="molecule type" value="Genomic_DNA"/>
</dbReference>
<dbReference type="Gene3D" id="3.40.50.300">
    <property type="entry name" value="P-loop containing nucleotide triphosphate hydrolases"/>
    <property type="match status" value="1"/>
</dbReference>
<dbReference type="EMBL" id="FQUA01000002">
    <property type="protein sequence ID" value="SHE44627.1"/>
    <property type="molecule type" value="Genomic_DNA"/>
</dbReference>
<evidence type="ECO:0000313" key="3">
    <source>
        <dbReference type="Proteomes" id="UP000068026"/>
    </source>
</evidence>
<reference evidence="3" key="2">
    <citation type="submission" date="2016-01" db="EMBL/GenBank/DDBJ databases">
        <authorList>
            <person name="Poehlein A."/>
            <person name="Schlien K."/>
            <person name="Gottschalk G."/>
            <person name="Buckel W."/>
            <person name="Daniel R."/>
        </authorList>
    </citation>
    <scope>NUCLEOTIDE SEQUENCE [LARGE SCALE GENOMIC DNA]</scope>
    <source>
        <strain evidence="3">X2</strain>
    </source>
</reference>
<evidence type="ECO:0000313" key="1">
    <source>
        <dbReference type="EMBL" id="AMJ40341.1"/>
    </source>
</evidence>
<reference evidence="1 3" key="1">
    <citation type="journal article" date="2016" name="Genome Announc.">
        <title>Complete Genome Sequence of the Amino Acid-Fermenting Clostridium propionicum X2 (DSM 1682).</title>
        <authorList>
            <person name="Poehlein A."/>
            <person name="Schlien K."/>
            <person name="Chowdhury N.P."/>
            <person name="Gottschalk G."/>
            <person name="Buckel W."/>
            <person name="Daniel R."/>
        </authorList>
    </citation>
    <scope>NUCLEOTIDE SEQUENCE [LARGE SCALE GENOMIC DNA]</scope>
    <source>
        <strain evidence="1 3">X2</strain>
    </source>
</reference>
<dbReference type="Pfam" id="PF13189">
    <property type="entry name" value="Cytidylate_kin2"/>
    <property type="match status" value="1"/>
</dbReference>
<gene>
    <name evidence="1" type="primary">cmk_1</name>
    <name evidence="1" type="ORF">CPRO_07390</name>
    <name evidence="2" type="ORF">SAMN02745151_00740</name>
</gene>
<dbReference type="RefSeq" id="WP_066047953.1">
    <property type="nucleotide sequence ID" value="NZ_CP014223.1"/>
</dbReference>
<dbReference type="AlphaFoldDB" id="A0A0X8V908"/>
<reference evidence="4" key="4">
    <citation type="submission" date="2016-11" db="EMBL/GenBank/DDBJ databases">
        <authorList>
            <person name="Jaros S."/>
            <person name="Januszkiewicz K."/>
            <person name="Wedrychowicz H."/>
        </authorList>
    </citation>
    <scope>NUCLEOTIDE SEQUENCE [LARGE SCALE GENOMIC DNA]</scope>
    <source>
        <strain evidence="4">DSM 1682</strain>
    </source>
</reference>
<dbReference type="Proteomes" id="UP000068026">
    <property type="component" value="Chromosome"/>
</dbReference>
<sequence length="200" mass="22350">MDKHKIITISRQYGSGGRIVGKLLAERLGIPFYDNEIISLAAEKTGLSKECFVNAEETSTGNLLLSLTTLTPSVESFGLPLNEKIFLVQSQVIKEVAEKGSCVIVGRSADYILSETENCINVFLQADLKDRINRAVAQYDLPEKNAEASVIKTDKRRANYYNYFTGLKWGAAENYDLILNTSRMDLEKIVDVIEKYVSLI</sequence>
<dbReference type="GO" id="GO:0016301">
    <property type="term" value="F:kinase activity"/>
    <property type="evidence" value="ECO:0007669"/>
    <property type="project" value="UniProtKB-KW"/>
</dbReference>
<dbReference type="InterPro" id="IPR027417">
    <property type="entry name" value="P-loop_NTPase"/>
</dbReference>
<evidence type="ECO:0000313" key="4">
    <source>
        <dbReference type="Proteomes" id="UP000184204"/>
    </source>
</evidence>
<reference evidence="2" key="3">
    <citation type="submission" date="2016-11" db="EMBL/GenBank/DDBJ databases">
        <authorList>
            <person name="Varghese N."/>
            <person name="Submissions S."/>
        </authorList>
    </citation>
    <scope>NUCLEOTIDE SEQUENCE</scope>
    <source>
        <strain evidence="2">DSM 1682</strain>
    </source>
</reference>
<dbReference type="OrthoDB" id="9781180at2"/>
<dbReference type="SUPFAM" id="SSF52540">
    <property type="entry name" value="P-loop containing nucleoside triphosphate hydrolases"/>
    <property type="match status" value="1"/>
</dbReference>
<proteinExistence type="predicted"/>
<dbReference type="KEGG" id="cpro:CPRO_07390"/>
<keyword evidence="2" id="KW-0418">Kinase</keyword>
<name>A0A0X8V908_ANAPI</name>
<organism evidence="2 4">
    <name type="scientific">Anaerotignum propionicum DSM 1682</name>
    <dbReference type="NCBI Taxonomy" id="991789"/>
    <lineage>
        <taxon>Bacteria</taxon>
        <taxon>Bacillati</taxon>
        <taxon>Bacillota</taxon>
        <taxon>Clostridia</taxon>
        <taxon>Lachnospirales</taxon>
        <taxon>Anaerotignaceae</taxon>
        <taxon>Anaerotignum</taxon>
    </lineage>
</organism>
<accession>A0A0X8V908</accession>
<dbReference type="Proteomes" id="UP000184204">
    <property type="component" value="Unassembled WGS sequence"/>
</dbReference>
<keyword evidence="3" id="KW-1185">Reference proteome</keyword>